<evidence type="ECO:0000313" key="3">
    <source>
        <dbReference type="Proteomes" id="UP000619486"/>
    </source>
</evidence>
<feature type="domain" description="HTH cro/C1-type" evidence="1">
    <location>
        <begin position="11"/>
        <end position="65"/>
    </location>
</feature>
<dbReference type="AlphaFoldDB" id="A0A918LNH1"/>
<keyword evidence="3" id="KW-1185">Reference proteome</keyword>
<dbReference type="Proteomes" id="UP000619486">
    <property type="component" value="Unassembled WGS sequence"/>
</dbReference>
<dbReference type="EMBL" id="BMQQ01000006">
    <property type="protein sequence ID" value="GGT27785.1"/>
    <property type="molecule type" value="Genomic_DNA"/>
</dbReference>
<dbReference type="SMART" id="SM00530">
    <property type="entry name" value="HTH_XRE"/>
    <property type="match status" value="1"/>
</dbReference>
<evidence type="ECO:0000259" key="1">
    <source>
        <dbReference type="PROSITE" id="PS50943"/>
    </source>
</evidence>
<organism evidence="2 3">
    <name type="scientific">Streptomyces purpureus</name>
    <dbReference type="NCBI Taxonomy" id="1951"/>
    <lineage>
        <taxon>Bacteria</taxon>
        <taxon>Bacillati</taxon>
        <taxon>Actinomycetota</taxon>
        <taxon>Actinomycetes</taxon>
        <taxon>Kitasatosporales</taxon>
        <taxon>Streptomycetaceae</taxon>
        <taxon>Streptomyces</taxon>
    </lineage>
</organism>
<evidence type="ECO:0000313" key="2">
    <source>
        <dbReference type="EMBL" id="GGT27785.1"/>
    </source>
</evidence>
<dbReference type="RefSeq" id="WP_189201292.1">
    <property type="nucleotide sequence ID" value="NZ_BMQQ01000006.1"/>
</dbReference>
<dbReference type="PROSITE" id="PS50943">
    <property type="entry name" value="HTH_CROC1"/>
    <property type="match status" value="1"/>
</dbReference>
<accession>A0A918LNH1</accession>
<dbReference type="Gene3D" id="1.10.260.40">
    <property type="entry name" value="lambda repressor-like DNA-binding domains"/>
    <property type="match status" value="1"/>
</dbReference>
<dbReference type="GO" id="GO:0003677">
    <property type="term" value="F:DNA binding"/>
    <property type="evidence" value="ECO:0007669"/>
    <property type="project" value="InterPro"/>
</dbReference>
<gene>
    <name evidence="2" type="ORF">GCM10014713_21510</name>
</gene>
<protein>
    <recommendedName>
        <fullName evidence="1">HTH cro/C1-type domain-containing protein</fullName>
    </recommendedName>
</protein>
<dbReference type="InterPro" id="IPR001387">
    <property type="entry name" value="Cro/C1-type_HTH"/>
</dbReference>
<reference evidence="2" key="1">
    <citation type="journal article" date="2014" name="Int. J. Syst. Evol. Microbiol.">
        <title>Complete genome sequence of Corynebacterium casei LMG S-19264T (=DSM 44701T), isolated from a smear-ripened cheese.</title>
        <authorList>
            <consortium name="US DOE Joint Genome Institute (JGI-PGF)"/>
            <person name="Walter F."/>
            <person name="Albersmeier A."/>
            <person name="Kalinowski J."/>
            <person name="Ruckert C."/>
        </authorList>
    </citation>
    <scope>NUCLEOTIDE SEQUENCE</scope>
    <source>
        <strain evidence="2">JCM 3172</strain>
    </source>
</reference>
<dbReference type="CDD" id="cd00093">
    <property type="entry name" value="HTH_XRE"/>
    <property type="match status" value="1"/>
</dbReference>
<dbReference type="Pfam" id="PF01381">
    <property type="entry name" value="HTH_3"/>
    <property type="match status" value="1"/>
</dbReference>
<reference evidence="2" key="2">
    <citation type="submission" date="2020-09" db="EMBL/GenBank/DDBJ databases">
        <authorList>
            <person name="Sun Q."/>
            <person name="Ohkuma M."/>
        </authorList>
    </citation>
    <scope>NUCLEOTIDE SEQUENCE</scope>
    <source>
        <strain evidence="2">JCM 3172</strain>
    </source>
</reference>
<dbReference type="SUPFAM" id="SSF47413">
    <property type="entry name" value="lambda repressor-like DNA-binding domains"/>
    <property type="match status" value="1"/>
</dbReference>
<proteinExistence type="predicted"/>
<sequence>MHEGEAFGPWLARQLRHRGMTQAHLALELDVTRAAVSAWITGRAEPREDKKRAIARVLGTDEATVHTRTADAQPIRPVRWYHRPAHADGGREFGNAAAFAFDADLAVLAREATQNSLDERYDASRPVRVRYTLHELTGEHLRLFLDALQWDRLLPHYEVAAAQQQKVGRVIAEGIRELLETDSLLLLRVDDYNASGLTGPDYGDGRFAAVVRRQLDSHKTSGLAGGSYGLGKATLWATSRLGLVLVGSTLSEPHEGRTERRVVGRLDLPWREVDGDAFAGPAWLGEPDTEPGFENVSRSWWADEETVEKLQLTRSGTDPGTSFLIVGAHDAAGDAESLQEMHEKLLRSLAANFWAAMTAGTKGAPVLEASVTTLRNGQVLLGEERVDPHAHEPARSRALKAYLDGTTTDRITGTEDVVLTHVPLTVPPLRGGKGRGVEHRAVLLVTPANDADVRPNQLVCMRGNRMTVSVRRVGDLPLGTNAFQAVLLAGRATGGEPPTDADNLAEQFLRAAEPPEHNDWTRTEELANAYARGARTRIDEFRKEMMAAVRVLVARREERTQGGPAILRELLRLDGGTALGRRVEGHPTIRHVDGELDARGAWRVRVEVRLPVRDDAWLLAPVAKFDVRSGGRPSVAWAELEAGDNCRIEEGNIRFRAGARTASFIGVTNVATHPVSAAMAPLIVDLQKVRRAGA</sequence>
<name>A0A918LNH1_9ACTN</name>
<comment type="caution">
    <text evidence="2">The sequence shown here is derived from an EMBL/GenBank/DDBJ whole genome shotgun (WGS) entry which is preliminary data.</text>
</comment>
<dbReference type="InterPro" id="IPR010982">
    <property type="entry name" value="Lambda_DNA-bd_dom_sf"/>
</dbReference>